<dbReference type="InterPro" id="IPR001766">
    <property type="entry name" value="Fork_head_dom"/>
</dbReference>
<evidence type="ECO:0000313" key="9">
    <source>
        <dbReference type="Proteomes" id="UP001219355"/>
    </source>
</evidence>
<evidence type="ECO:0000256" key="3">
    <source>
        <dbReference type="ARBA" id="ARBA00023125"/>
    </source>
</evidence>
<keyword evidence="9" id="KW-1185">Reference proteome</keyword>
<reference evidence="8" key="1">
    <citation type="submission" date="2023-03" db="EMBL/GenBank/DDBJ databases">
        <title>Emydomyces testavorans Genome Sequence.</title>
        <authorList>
            <person name="Hoyer L."/>
        </authorList>
    </citation>
    <scope>NUCLEOTIDE SEQUENCE</scope>
    <source>
        <strain evidence="8">16-2883</strain>
    </source>
</reference>
<comment type="subcellular location">
    <subcellularLocation>
        <location evidence="1">Nucleus</location>
    </subcellularLocation>
</comment>
<dbReference type="InterPro" id="IPR036390">
    <property type="entry name" value="WH_DNA-bd_sf"/>
</dbReference>
<feature type="compositionally biased region" description="Basic residues" evidence="6">
    <location>
        <begin position="292"/>
        <end position="302"/>
    </location>
</feature>
<evidence type="ECO:0000256" key="6">
    <source>
        <dbReference type="SAM" id="MobiDB-lite"/>
    </source>
</evidence>
<dbReference type="EMBL" id="CP120628">
    <property type="protein sequence ID" value="WEW58911.1"/>
    <property type="molecule type" value="Genomic_DNA"/>
</dbReference>
<dbReference type="InterPro" id="IPR030456">
    <property type="entry name" value="TF_fork_head_CS_2"/>
</dbReference>
<dbReference type="Proteomes" id="UP001219355">
    <property type="component" value="Chromosome 2"/>
</dbReference>
<feature type="compositionally biased region" description="Polar residues" evidence="6">
    <location>
        <begin position="314"/>
        <end position="327"/>
    </location>
</feature>
<dbReference type="PROSITE" id="PS00658">
    <property type="entry name" value="FORK_HEAD_2"/>
    <property type="match status" value="1"/>
</dbReference>
<feature type="domain" description="Fork-head" evidence="7">
    <location>
        <begin position="173"/>
        <end position="258"/>
    </location>
</feature>
<feature type="compositionally biased region" description="Basic residues" evidence="6">
    <location>
        <begin position="263"/>
        <end position="273"/>
    </location>
</feature>
<dbReference type="PANTHER" id="PTHR45881">
    <property type="entry name" value="CHECKPOINT SUPPRESSOR 1-LIKE, ISOFORM A-RELATED"/>
    <property type="match status" value="1"/>
</dbReference>
<accession>A0AAF0DK44</accession>
<protein>
    <recommendedName>
        <fullName evidence="7">Fork-head domain-containing protein</fullName>
    </recommendedName>
</protein>
<evidence type="ECO:0000313" key="8">
    <source>
        <dbReference type="EMBL" id="WEW58911.1"/>
    </source>
</evidence>
<feature type="compositionally biased region" description="Polar residues" evidence="6">
    <location>
        <begin position="108"/>
        <end position="134"/>
    </location>
</feature>
<dbReference type="SMART" id="SM00339">
    <property type="entry name" value="FH"/>
    <property type="match status" value="1"/>
</dbReference>
<evidence type="ECO:0000256" key="5">
    <source>
        <dbReference type="ARBA" id="ARBA00023242"/>
    </source>
</evidence>
<evidence type="ECO:0000259" key="7">
    <source>
        <dbReference type="SMART" id="SM00339"/>
    </source>
</evidence>
<sequence length="403" mass="44530">MSNSLPDQYAWEFDLSQVAGDSSLLTHHSQETTENIAYSPSRIRTPNFEPGDWFDINRLFPNLENVEHFAGLRDFQNSRESHDLNSPTSFRDSEALLAQYDLQDFTGSRPSFESSASRPGSAAYSSLTPNNSMAPSPLGDSQLFPQPRSVPDVGIGLSEEDSDTDSVTSDEPYARLIWKALMSTPGHKMVLKEIYEWFEKHTNKAKNPDSKGWQNSIRHNLSMNAAFEGVREPSSPGGVPKKSGNVWVLTERAVKHGVQSTTRYRKPGIHKKATKSEHPAPQRQRSGAKGGRAAKKAAKFRRALQEARRVGEQNCPSSHIQSESTNGIPSHTAYVEQEQSPSPANPDLNLLVGDYDLSGLSGCTNYPPESPVFYDVGTGEKRLISDYSILDGQAIGPDFNPFM</sequence>
<evidence type="ECO:0000256" key="1">
    <source>
        <dbReference type="ARBA" id="ARBA00004123"/>
    </source>
</evidence>
<gene>
    <name evidence="8" type="ORF">PRK78_004379</name>
</gene>
<name>A0AAF0DK44_9EURO</name>
<keyword evidence="2" id="KW-0805">Transcription regulation</keyword>
<feature type="region of interest" description="Disordered" evidence="6">
    <location>
        <begin position="108"/>
        <end position="168"/>
    </location>
</feature>
<keyword evidence="5" id="KW-0539">Nucleus</keyword>
<organism evidence="8 9">
    <name type="scientific">Emydomyces testavorans</name>
    <dbReference type="NCBI Taxonomy" id="2070801"/>
    <lineage>
        <taxon>Eukaryota</taxon>
        <taxon>Fungi</taxon>
        <taxon>Dikarya</taxon>
        <taxon>Ascomycota</taxon>
        <taxon>Pezizomycotina</taxon>
        <taxon>Eurotiomycetes</taxon>
        <taxon>Eurotiomycetidae</taxon>
        <taxon>Onygenales</taxon>
        <taxon>Nannizziopsiaceae</taxon>
        <taxon>Emydomyces</taxon>
    </lineage>
</organism>
<dbReference type="InterPro" id="IPR036388">
    <property type="entry name" value="WH-like_DNA-bd_sf"/>
</dbReference>
<dbReference type="AlphaFoldDB" id="A0AAF0DK44"/>
<dbReference type="SUPFAM" id="SSF46785">
    <property type="entry name" value="Winged helix' DNA-binding domain"/>
    <property type="match status" value="1"/>
</dbReference>
<dbReference type="Pfam" id="PF00250">
    <property type="entry name" value="Forkhead"/>
    <property type="match status" value="1"/>
</dbReference>
<dbReference type="GO" id="GO:0000978">
    <property type="term" value="F:RNA polymerase II cis-regulatory region sequence-specific DNA binding"/>
    <property type="evidence" value="ECO:0007669"/>
    <property type="project" value="TreeGrafter"/>
</dbReference>
<dbReference type="GO" id="GO:0000981">
    <property type="term" value="F:DNA-binding transcription factor activity, RNA polymerase II-specific"/>
    <property type="evidence" value="ECO:0007669"/>
    <property type="project" value="TreeGrafter"/>
</dbReference>
<evidence type="ECO:0000256" key="4">
    <source>
        <dbReference type="ARBA" id="ARBA00023163"/>
    </source>
</evidence>
<keyword evidence="3" id="KW-0238">DNA-binding</keyword>
<dbReference type="Gene3D" id="1.10.10.10">
    <property type="entry name" value="Winged helix-like DNA-binding domain superfamily/Winged helix DNA-binding domain"/>
    <property type="match status" value="1"/>
</dbReference>
<keyword evidence="4" id="KW-0804">Transcription</keyword>
<evidence type="ECO:0000256" key="2">
    <source>
        <dbReference type="ARBA" id="ARBA00023015"/>
    </source>
</evidence>
<dbReference type="PANTHER" id="PTHR45881:SF5">
    <property type="entry name" value="FORK-HEAD DOMAIN-CONTAINING PROTEIN"/>
    <property type="match status" value="1"/>
</dbReference>
<dbReference type="GO" id="GO:0005634">
    <property type="term" value="C:nucleus"/>
    <property type="evidence" value="ECO:0007669"/>
    <property type="project" value="UniProtKB-SubCell"/>
</dbReference>
<proteinExistence type="predicted"/>
<feature type="region of interest" description="Disordered" evidence="6">
    <location>
        <begin position="258"/>
        <end position="327"/>
    </location>
</feature>